<name>A0AAV6H305_9TELE</name>
<dbReference type="GO" id="GO:0008083">
    <property type="term" value="F:growth factor activity"/>
    <property type="evidence" value="ECO:0007669"/>
    <property type="project" value="UniProtKB-KW"/>
</dbReference>
<dbReference type="GO" id="GO:0005615">
    <property type="term" value="C:extracellular space"/>
    <property type="evidence" value="ECO:0007669"/>
    <property type="project" value="TreeGrafter"/>
</dbReference>
<comment type="subcellular location">
    <subcellularLocation>
        <location evidence="1">Secreted</location>
    </subcellularLocation>
</comment>
<dbReference type="InterPro" id="IPR017948">
    <property type="entry name" value="TGFb_CS"/>
</dbReference>
<evidence type="ECO:0000256" key="1">
    <source>
        <dbReference type="ARBA" id="ARBA00004613"/>
    </source>
</evidence>
<proteinExistence type="inferred from homology"/>
<keyword evidence="6" id="KW-1015">Disulfide bond</keyword>
<gene>
    <name evidence="11" type="ORF">AALO_G00088860</name>
</gene>
<dbReference type="Gene3D" id="2.10.90.10">
    <property type="entry name" value="Cystine-knot cytokines"/>
    <property type="match status" value="1"/>
</dbReference>
<dbReference type="AlphaFoldDB" id="A0AAV6H305"/>
<dbReference type="SMART" id="SM00204">
    <property type="entry name" value="TGFB"/>
    <property type="match status" value="1"/>
</dbReference>
<evidence type="ECO:0000313" key="12">
    <source>
        <dbReference type="Proteomes" id="UP000823561"/>
    </source>
</evidence>
<keyword evidence="7" id="KW-0325">Glycoprotein</keyword>
<reference evidence="11" key="1">
    <citation type="submission" date="2020-10" db="EMBL/GenBank/DDBJ databases">
        <title>Chromosome-scale genome assembly of the Allis shad, Alosa alosa.</title>
        <authorList>
            <person name="Margot Z."/>
            <person name="Christophe K."/>
            <person name="Cabau C."/>
            <person name="Louis A."/>
            <person name="Berthelot C."/>
            <person name="Parey E."/>
            <person name="Roest Crollius H."/>
            <person name="Montfort J."/>
            <person name="Robinson-Rechavi M."/>
            <person name="Bucao C."/>
            <person name="Bouchez O."/>
            <person name="Gislard M."/>
            <person name="Lluch J."/>
            <person name="Milhes M."/>
            <person name="Lampietro C."/>
            <person name="Lopez Roques C."/>
            <person name="Donnadieu C."/>
            <person name="Braasch I."/>
            <person name="Desvignes T."/>
            <person name="Postlethwait J."/>
            <person name="Bobe J."/>
            <person name="Guiguen Y."/>
        </authorList>
    </citation>
    <scope>NUCLEOTIDE SEQUENCE</scope>
    <source>
        <strain evidence="11">M-15738</strain>
        <tissue evidence="11">Blood</tissue>
    </source>
</reference>
<evidence type="ECO:0000259" key="10">
    <source>
        <dbReference type="PROSITE" id="PS51362"/>
    </source>
</evidence>
<dbReference type="CDD" id="cd13765">
    <property type="entry name" value="TGF_beta_ADMP"/>
    <property type="match status" value="1"/>
</dbReference>
<evidence type="ECO:0000256" key="6">
    <source>
        <dbReference type="ARBA" id="ARBA00023157"/>
    </source>
</evidence>
<evidence type="ECO:0000256" key="2">
    <source>
        <dbReference type="ARBA" id="ARBA00006656"/>
    </source>
</evidence>
<keyword evidence="4" id="KW-0732">Signal</keyword>
<dbReference type="GO" id="GO:0005125">
    <property type="term" value="F:cytokine activity"/>
    <property type="evidence" value="ECO:0007669"/>
    <property type="project" value="TreeGrafter"/>
</dbReference>
<dbReference type="Gene3D" id="2.60.120.970">
    <property type="match status" value="1"/>
</dbReference>
<evidence type="ECO:0000313" key="11">
    <source>
        <dbReference type="EMBL" id="KAG5280415.1"/>
    </source>
</evidence>
<dbReference type="GO" id="GO:0035239">
    <property type="term" value="P:tube morphogenesis"/>
    <property type="evidence" value="ECO:0007669"/>
    <property type="project" value="UniProtKB-ARBA"/>
</dbReference>
<protein>
    <recommendedName>
        <fullName evidence="10">TGF-beta family profile domain-containing protein</fullName>
    </recommendedName>
</protein>
<evidence type="ECO:0000256" key="9">
    <source>
        <dbReference type="SAM" id="MobiDB-lite"/>
    </source>
</evidence>
<evidence type="ECO:0000256" key="8">
    <source>
        <dbReference type="RuleBase" id="RU000354"/>
    </source>
</evidence>
<evidence type="ECO:0000256" key="7">
    <source>
        <dbReference type="ARBA" id="ARBA00023180"/>
    </source>
</evidence>
<dbReference type="SUPFAM" id="SSF57501">
    <property type="entry name" value="Cystine-knot cytokines"/>
    <property type="match status" value="1"/>
</dbReference>
<dbReference type="InterPro" id="IPR001839">
    <property type="entry name" value="TGF-b_C"/>
</dbReference>
<accession>A0AAV6H305</accession>
<feature type="region of interest" description="Disordered" evidence="9">
    <location>
        <begin position="302"/>
        <end position="330"/>
    </location>
</feature>
<dbReference type="EMBL" id="JADWDJ010000006">
    <property type="protein sequence ID" value="KAG5280415.1"/>
    <property type="molecule type" value="Genomic_DNA"/>
</dbReference>
<dbReference type="PROSITE" id="PS51362">
    <property type="entry name" value="TGF_BETA_2"/>
    <property type="match status" value="1"/>
</dbReference>
<dbReference type="InterPro" id="IPR015615">
    <property type="entry name" value="TGF-beta-rel"/>
</dbReference>
<evidence type="ECO:0000256" key="3">
    <source>
        <dbReference type="ARBA" id="ARBA00022525"/>
    </source>
</evidence>
<feature type="domain" description="TGF-beta family profile" evidence="10">
    <location>
        <begin position="323"/>
        <end position="442"/>
    </location>
</feature>
<dbReference type="Pfam" id="PF00019">
    <property type="entry name" value="TGF_beta"/>
    <property type="match status" value="1"/>
</dbReference>
<dbReference type="FunFam" id="2.10.90.10:FF:000001">
    <property type="entry name" value="Bone morphogenetic protein 4"/>
    <property type="match status" value="1"/>
</dbReference>
<organism evidence="11 12">
    <name type="scientific">Alosa alosa</name>
    <name type="common">allis shad</name>
    <dbReference type="NCBI Taxonomy" id="278164"/>
    <lineage>
        <taxon>Eukaryota</taxon>
        <taxon>Metazoa</taxon>
        <taxon>Chordata</taxon>
        <taxon>Craniata</taxon>
        <taxon>Vertebrata</taxon>
        <taxon>Euteleostomi</taxon>
        <taxon>Actinopterygii</taxon>
        <taxon>Neopterygii</taxon>
        <taxon>Teleostei</taxon>
        <taxon>Clupei</taxon>
        <taxon>Clupeiformes</taxon>
        <taxon>Clupeoidei</taxon>
        <taxon>Clupeidae</taxon>
        <taxon>Alosa</taxon>
    </lineage>
</organism>
<keyword evidence="3" id="KW-0964">Secreted</keyword>
<dbReference type="Pfam" id="PF00688">
    <property type="entry name" value="TGFb_propeptide"/>
    <property type="match status" value="1"/>
</dbReference>
<sequence>MSSTQTDRSLRIFMNAVCWSSFKSVGSRAPCQPIHGDTAMKEPSITMPSVYASMCVCLLWTCHVSAFAEQVAVAALSHRRPRRDLPDMVTVMSKLREVAQVERSRQRVRYHRKAPQFMLDLFDALTDSNSTSRYAPLLEGNAVRSFPDKGNSTTGQPDEAFHYFQVKSLGADEKVIRAEFRWYRRNQSSLLDTSYRHHLYKVDLYEVLDSRVHPWRGNLITSRLLPAYTQGWEVFNVTQTVSKWVQNSATNNGLLLVKSLASGRWVESSPAARGPGGADVSAYLVVFSDDGIRASISDSSSHAHMLGGAEGRSPQNVSQQQERRRRSVRRSARGVQLAACHRRPLYVDFQRIGWSSWIISPRGYNAYHCQGSCPFPLSESLRASNHAAVLSIVHALHLSGDADGPCCVPDSLSSISLLYFDDEENVVLKQYQDMIAASCGCH</sequence>
<keyword evidence="12" id="KW-1185">Reference proteome</keyword>
<dbReference type="PROSITE" id="PS00250">
    <property type="entry name" value="TGF_BETA_1"/>
    <property type="match status" value="1"/>
</dbReference>
<evidence type="ECO:0000256" key="5">
    <source>
        <dbReference type="ARBA" id="ARBA00023030"/>
    </source>
</evidence>
<comment type="caution">
    <text evidence="11">The sequence shown here is derived from an EMBL/GenBank/DDBJ whole genome shotgun (WGS) entry which is preliminary data.</text>
</comment>
<dbReference type="InterPro" id="IPR001111">
    <property type="entry name" value="TGF-b_propeptide"/>
</dbReference>
<dbReference type="PRINTS" id="PR00669">
    <property type="entry name" value="INHIBINA"/>
</dbReference>
<dbReference type="PANTHER" id="PTHR11848">
    <property type="entry name" value="TGF-BETA FAMILY"/>
    <property type="match status" value="1"/>
</dbReference>
<dbReference type="PANTHER" id="PTHR11848:SF277">
    <property type="entry name" value="TGF-BETA FAMILY PROFILE DOMAIN-CONTAINING PROTEIN"/>
    <property type="match status" value="1"/>
</dbReference>
<keyword evidence="5 8" id="KW-0339">Growth factor</keyword>
<dbReference type="InterPro" id="IPR029034">
    <property type="entry name" value="Cystine-knot_cytokine"/>
</dbReference>
<evidence type="ECO:0000256" key="4">
    <source>
        <dbReference type="ARBA" id="ARBA00022729"/>
    </source>
</evidence>
<dbReference type="Proteomes" id="UP000823561">
    <property type="component" value="Chromosome 6"/>
</dbReference>
<comment type="similarity">
    <text evidence="2 8">Belongs to the TGF-beta family.</text>
</comment>